<dbReference type="EMBL" id="LSRQ01007309">
    <property type="protein sequence ID" value="OAY65080.1"/>
    <property type="molecule type" value="Genomic_DNA"/>
</dbReference>
<dbReference type="PROSITE" id="PS51762">
    <property type="entry name" value="GH16_2"/>
    <property type="match status" value="1"/>
</dbReference>
<evidence type="ECO:0000313" key="7">
    <source>
        <dbReference type="EMBL" id="OAY65080.1"/>
    </source>
</evidence>
<evidence type="ECO:0000259" key="6">
    <source>
        <dbReference type="PROSITE" id="PS51762"/>
    </source>
</evidence>
<evidence type="ECO:0000256" key="2">
    <source>
        <dbReference type="ARBA" id="ARBA00022801"/>
    </source>
</evidence>
<dbReference type="InterPro" id="IPR000757">
    <property type="entry name" value="Beta-glucanase-like"/>
</dbReference>
<comment type="PTM">
    <text evidence="4">Contains at least one intrachain disulfide bond essential for its enzymatic activity.</text>
</comment>
<gene>
    <name evidence="7" type="ORF">ACMD2_14422</name>
</gene>
<dbReference type="InterPro" id="IPR010713">
    <property type="entry name" value="XET_C"/>
</dbReference>
<dbReference type="PANTHER" id="PTHR31062">
    <property type="entry name" value="XYLOGLUCAN ENDOTRANSGLUCOSYLASE/HYDROLASE PROTEIN 8-RELATED"/>
    <property type="match status" value="1"/>
</dbReference>
<organism evidence="7 8">
    <name type="scientific">Ananas comosus</name>
    <name type="common">Pineapple</name>
    <name type="synonym">Ananas ananas</name>
    <dbReference type="NCBI Taxonomy" id="4615"/>
    <lineage>
        <taxon>Eukaryota</taxon>
        <taxon>Viridiplantae</taxon>
        <taxon>Streptophyta</taxon>
        <taxon>Embryophyta</taxon>
        <taxon>Tracheophyta</taxon>
        <taxon>Spermatophyta</taxon>
        <taxon>Magnoliopsida</taxon>
        <taxon>Liliopsida</taxon>
        <taxon>Poales</taxon>
        <taxon>Bromeliaceae</taxon>
        <taxon>Bromelioideae</taxon>
        <taxon>Ananas</taxon>
    </lineage>
</organism>
<dbReference type="GO" id="GO:0048046">
    <property type="term" value="C:apoplast"/>
    <property type="evidence" value="ECO:0007669"/>
    <property type="project" value="UniProtKB-SubCell"/>
</dbReference>
<keyword evidence="4" id="KW-0964">Secreted</keyword>
<keyword evidence="3 4" id="KW-0326">Glycosidase</keyword>
<comment type="function">
    <text evidence="4">Catalyzes xyloglucan endohydrolysis (XEH) and/or endotransglycosylation (XET). Cleaves and religates xyloglucan polymers, an essential constituent of the primary cell wall, and thereby participates in cell wall construction of growing tissues.</text>
</comment>
<comment type="caution">
    <text evidence="7">The sequence shown here is derived from an EMBL/GenBank/DDBJ whole genome shotgun (WGS) entry which is preliminary data.</text>
</comment>
<dbReference type="InterPro" id="IPR013320">
    <property type="entry name" value="ConA-like_dom_sf"/>
</dbReference>
<dbReference type="AlphaFoldDB" id="A0A199UKG7"/>
<evidence type="ECO:0000256" key="1">
    <source>
        <dbReference type="ARBA" id="ARBA00022679"/>
    </source>
</evidence>
<sequence length="367" mass="41614">IFSLPSPLPLLYKQRRVERETNKRKPSERNRAAASSGRGRRRRRRERVANYQSSIEVTSMANRLLFAAIIASAAVAVVALEGSTISFDEGFSQLFGDGNLIRYPDGRSVRLKLNRYSGSGFIPRITTNTASSAPRSSSPPSHAGVVVGLYLSNGDVFEKTHDELDFEFLGNLRGKEWRVQTNVYGNGSTSRGREERYLLPFDPTEEAHRYSILWTANYIIFYIDDIPIREVVRTEAMGDDYPSKPMSVYATIWDGSAWATEGGKHKINYKYSPFTAEFSDLILRGCRVGDIQQPPSAEDCAESEVEILTADYAAMDPKKRAAMRRFREHYMTYTICYDTVRYSSTFPECDNSPSEKERFWDWGSPST</sequence>
<evidence type="ECO:0000256" key="3">
    <source>
        <dbReference type="ARBA" id="ARBA00023295"/>
    </source>
</evidence>
<reference evidence="7 8" key="1">
    <citation type="journal article" date="2016" name="DNA Res.">
        <title>The draft genome of MD-2 pineapple using hybrid error correction of long reads.</title>
        <authorList>
            <person name="Redwan R.M."/>
            <person name="Saidin A."/>
            <person name="Kumar S.V."/>
        </authorList>
    </citation>
    <scope>NUCLEOTIDE SEQUENCE [LARGE SCALE GENOMIC DNA]</scope>
    <source>
        <strain evidence="8">cv. MD2</strain>
        <tissue evidence="7">Leaf</tissue>
    </source>
</reference>
<dbReference type="Proteomes" id="UP000092600">
    <property type="component" value="Unassembled WGS sequence"/>
</dbReference>
<keyword evidence="4" id="KW-0961">Cell wall biogenesis/degradation</keyword>
<feature type="compositionally biased region" description="Basic and acidic residues" evidence="5">
    <location>
        <begin position="15"/>
        <end position="31"/>
    </location>
</feature>
<evidence type="ECO:0000256" key="5">
    <source>
        <dbReference type="SAM" id="MobiDB-lite"/>
    </source>
</evidence>
<dbReference type="GO" id="GO:0044042">
    <property type="term" value="P:glucan metabolic process"/>
    <property type="evidence" value="ECO:0007669"/>
    <property type="project" value="InterPro"/>
</dbReference>
<dbReference type="Gene3D" id="2.60.120.200">
    <property type="match status" value="1"/>
</dbReference>
<comment type="subcellular location">
    <subcellularLocation>
        <location evidence="4">Secreted</location>
        <location evidence="4">Cell wall</location>
    </subcellularLocation>
    <subcellularLocation>
        <location evidence="4">Secreted</location>
        <location evidence="4">Extracellular space</location>
        <location evidence="4">Apoplast</location>
    </subcellularLocation>
</comment>
<keyword evidence="2 4" id="KW-0378">Hydrolase</keyword>
<comment type="similarity">
    <text evidence="4">Belongs to the glycosyl hydrolase 16 family.</text>
</comment>
<dbReference type="GO" id="GO:0004553">
    <property type="term" value="F:hydrolase activity, hydrolyzing O-glycosyl compounds"/>
    <property type="evidence" value="ECO:0007669"/>
    <property type="project" value="InterPro"/>
</dbReference>
<dbReference type="STRING" id="4615.A0A199UKG7"/>
<keyword evidence="1 4" id="KW-0808">Transferase</keyword>
<dbReference type="EC" id="2.4.1.207" evidence="4"/>
<keyword evidence="4" id="KW-0134">Cell wall</keyword>
<dbReference type="Pfam" id="PF00722">
    <property type="entry name" value="Glyco_hydro_16"/>
    <property type="match status" value="1"/>
</dbReference>
<dbReference type="SUPFAM" id="SSF49899">
    <property type="entry name" value="Concanavalin A-like lectins/glucanases"/>
    <property type="match status" value="1"/>
</dbReference>
<evidence type="ECO:0000313" key="8">
    <source>
        <dbReference type="Proteomes" id="UP000092600"/>
    </source>
</evidence>
<accession>A0A199UKG7</accession>
<dbReference type="GO" id="GO:0016762">
    <property type="term" value="F:xyloglucan:xyloglucosyl transferase activity"/>
    <property type="evidence" value="ECO:0007669"/>
    <property type="project" value="UniProtKB-EC"/>
</dbReference>
<feature type="domain" description="GH16" evidence="6">
    <location>
        <begin position="78"/>
        <end position="278"/>
    </location>
</feature>
<dbReference type="GO" id="GO:0071555">
    <property type="term" value="P:cell wall organization"/>
    <property type="evidence" value="ECO:0007669"/>
    <property type="project" value="UniProtKB-KW"/>
</dbReference>
<feature type="region of interest" description="Disordered" evidence="5">
    <location>
        <begin position="15"/>
        <end position="48"/>
    </location>
</feature>
<name>A0A199UKG7_ANACO</name>
<keyword evidence="4" id="KW-0052">Apoplast</keyword>
<dbReference type="Pfam" id="PF06955">
    <property type="entry name" value="XET_C"/>
    <property type="match status" value="1"/>
</dbReference>
<dbReference type="InterPro" id="IPR044791">
    <property type="entry name" value="Beta-glucanase/XTH"/>
</dbReference>
<evidence type="ECO:0000256" key="4">
    <source>
        <dbReference type="RuleBase" id="RU361120"/>
    </source>
</evidence>
<protein>
    <recommendedName>
        <fullName evidence="4">Xyloglucan endotransglucosylase/hydrolase</fullName>
        <ecNumber evidence="4">2.4.1.207</ecNumber>
    </recommendedName>
</protein>
<proteinExistence type="inferred from homology"/>
<feature type="non-terminal residue" evidence="7">
    <location>
        <position position="1"/>
    </location>
</feature>